<organism evidence="2 3">
    <name type="scientific">Methanobacterium congolense</name>
    <dbReference type="NCBI Taxonomy" id="118062"/>
    <lineage>
        <taxon>Archaea</taxon>
        <taxon>Methanobacteriati</taxon>
        <taxon>Methanobacteriota</taxon>
        <taxon>Methanomada group</taxon>
        <taxon>Methanobacteria</taxon>
        <taxon>Methanobacteriales</taxon>
        <taxon>Methanobacteriaceae</taxon>
        <taxon>Methanobacterium</taxon>
    </lineage>
</organism>
<evidence type="ECO:0000259" key="1">
    <source>
        <dbReference type="Pfam" id="PF12706"/>
    </source>
</evidence>
<dbReference type="PANTHER" id="PTHR43546">
    <property type="entry name" value="UPF0173 METAL-DEPENDENT HYDROLASE MJ1163-RELATED"/>
    <property type="match status" value="1"/>
</dbReference>
<feature type="domain" description="Metallo-beta-lactamase" evidence="1">
    <location>
        <begin position="26"/>
        <end position="209"/>
    </location>
</feature>
<evidence type="ECO:0000313" key="2">
    <source>
        <dbReference type="EMBL" id="SCG85660.1"/>
    </source>
</evidence>
<dbReference type="Gene3D" id="3.60.15.10">
    <property type="entry name" value="Ribonuclease Z/Hydroxyacylglutathione hydrolase-like"/>
    <property type="match status" value="1"/>
</dbReference>
<accession>A0A1D3L2H2</accession>
<dbReference type="AlphaFoldDB" id="A0A1D3L2H2"/>
<keyword evidence="3" id="KW-1185">Reference proteome</keyword>
<dbReference type="InterPro" id="IPR001279">
    <property type="entry name" value="Metallo-B-lactamas"/>
</dbReference>
<proteinExistence type="predicted"/>
<name>A0A1D3L2H2_9EURY</name>
<dbReference type="PANTHER" id="PTHR43546:SF3">
    <property type="entry name" value="UPF0173 METAL-DEPENDENT HYDROLASE MJ1163"/>
    <property type="match status" value="1"/>
</dbReference>
<dbReference type="SUPFAM" id="SSF56281">
    <property type="entry name" value="Metallo-hydrolase/oxidoreductase"/>
    <property type="match status" value="1"/>
</dbReference>
<dbReference type="PATRIC" id="fig|129848.4.peg.1110"/>
<dbReference type="OrthoDB" id="73420at2157"/>
<dbReference type="Proteomes" id="UP000094707">
    <property type="component" value="Chromosome I"/>
</dbReference>
<reference evidence="2 3" key="1">
    <citation type="submission" date="2016-08" db="EMBL/GenBank/DDBJ databases">
        <authorList>
            <person name="Seilhamer J.J."/>
        </authorList>
    </citation>
    <scope>NUCLEOTIDE SEQUENCE [LARGE SCALE GENOMIC DNA]</scope>
    <source>
        <strain evidence="2">Buetzberg</strain>
    </source>
</reference>
<protein>
    <recommendedName>
        <fullName evidence="1">Metallo-beta-lactamase domain-containing protein</fullName>
    </recommendedName>
</protein>
<dbReference type="Pfam" id="PF12706">
    <property type="entry name" value="Lactamase_B_2"/>
    <property type="match status" value="1"/>
</dbReference>
<gene>
    <name evidence="2" type="ORF">MCBB_1101</name>
</gene>
<dbReference type="InterPro" id="IPR036866">
    <property type="entry name" value="RibonucZ/Hydroxyglut_hydro"/>
</dbReference>
<sequence>MADAFATITQKRMTGGFRIDGIDGKNIHVDPGPGALVRTYQFGLNPTKLNCVMVSHSHTDHYTDAEVLLEAITRGMTRNRGMLIGNQSVINGYKQWGPCISKYHMTKPKVAAMDPGDEIKVDKIRVKATKTIHGDPKGVGFRISHQDFTISYTSDTQYFPELAGEHKGADILIASVIRADGERIRGHMCADDFQILVDEVSPKLAVMTHLGMKFIMEHPDSEARRITEATGVRTLAARDGMKINLDAYLPKQQTLDEF</sequence>
<dbReference type="STRING" id="118062.MCBB_1101"/>
<dbReference type="EMBL" id="LT607756">
    <property type="protein sequence ID" value="SCG85660.1"/>
    <property type="molecule type" value="Genomic_DNA"/>
</dbReference>
<evidence type="ECO:0000313" key="3">
    <source>
        <dbReference type="Proteomes" id="UP000094707"/>
    </source>
</evidence>
<dbReference type="InterPro" id="IPR050114">
    <property type="entry name" value="UPF0173_UPF0282_UlaG_hydrolase"/>
</dbReference>
<dbReference type="KEGG" id="mcub:MCBB_1101"/>